<protein>
    <submittedName>
        <fullName evidence="2">Uncharacterized protein</fullName>
    </submittedName>
</protein>
<keyword evidence="1" id="KW-0472">Membrane</keyword>
<feature type="transmembrane region" description="Helical" evidence="1">
    <location>
        <begin position="12"/>
        <end position="29"/>
    </location>
</feature>
<keyword evidence="3" id="KW-1185">Reference proteome</keyword>
<keyword evidence="1" id="KW-0812">Transmembrane</keyword>
<geneLocation type="plasmid" evidence="2 3">
    <name>pBRLA33</name>
</geneLocation>
<dbReference type="Proteomes" id="UP000005850">
    <property type="component" value="Plasmid pBRLA33"/>
</dbReference>
<dbReference type="HOGENOM" id="CLU_2858930_0_0_9"/>
<organism evidence="2 3">
    <name type="scientific">Brevibacillus laterosporus LMG 15441</name>
    <dbReference type="NCBI Taxonomy" id="1042163"/>
    <lineage>
        <taxon>Bacteria</taxon>
        <taxon>Bacillati</taxon>
        <taxon>Bacillota</taxon>
        <taxon>Bacilli</taxon>
        <taxon>Bacillales</taxon>
        <taxon>Paenibacillaceae</taxon>
        <taxon>Brevibacillus</taxon>
    </lineage>
</organism>
<proteinExistence type="predicted"/>
<dbReference type="AlphaFoldDB" id="A0A075RC56"/>
<reference evidence="2 3" key="1">
    <citation type="journal article" date="2011" name="J. Bacteriol.">
        <title>Genome sequence of Brevibacillus laterosporus LMG 15441, a pathogen of invertebrates.</title>
        <authorList>
            <person name="Djukic M."/>
            <person name="Poehlein A."/>
            <person name="Thurmer A."/>
            <person name="Daniel R."/>
        </authorList>
    </citation>
    <scope>NUCLEOTIDE SEQUENCE [LARGE SCALE GENOMIC DNA]</scope>
    <source>
        <strain evidence="2 3">LMG 15441</strain>
        <plasmid evidence="2 3">pBRLA33</plasmid>
    </source>
</reference>
<evidence type="ECO:0000256" key="1">
    <source>
        <dbReference type="SAM" id="Phobius"/>
    </source>
</evidence>
<dbReference type="EMBL" id="CP007807">
    <property type="protein sequence ID" value="AIG28956.1"/>
    <property type="molecule type" value="Genomic_DNA"/>
</dbReference>
<keyword evidence="1" id="KW-1133">Transmembrane helix</keyword>
<dbReference type="KEGG" id="blr:BRLA_33p000290"/>
<gene>
    <name evidence="2" type="ORF">BRLA_33p000290</name>
</gene>
<evidence type="ECO:0000313" key="3">
    <source>
        <dbReference type="Proteomes" id="UP000005850"/>
    </source>
</evidence>
<accession>A0A075RC56</accession>
<evidence type="ECO:0000313" key="2">
    <source>
        <dbReference type="EMBL" id="AIG28956.1"/>
    </source>
</evidence>
<sequence length="64" mass="7984">MEFSIISSLYQLFFLFLIVFVIVWIYRFFSRKFDKKHDETIKMLQKVVDLLEEQNKKRRSSYLQ</sequence>
<keyword evidence="2" id="KW-0614">Plasmid</keyword>
<name>A0A075RC56_BRELA</name>